<dbReference type="CDD" id="cd03220">
    <property type="entry name" value="ABC_KpsT_Wzt"/>
    <property type="match status" value="1"/>
</dbReference>
<feature type="domain" description="ABC transporter" evidence="5">
    <location>
        <begin position="20"/>
        <end position="248"/>
    </location>
</feature>
<accession>A0A6J6I4X8</accession>
<dbReference type="PROSITE" id="PS00211">
    <property type="entry name" value="ABC_TRANSPORTER_1"/>
    <property type="match status" value="1"/>
</dbReference>
<dbReference type="InterPro" id="IPR003593">
    <property type="entry name" value="AAA+_ATPase"/>
</dbReference>
<evidence type="ECO:0000256" key="4">
    <source>
        <dbReference type="ARBA" id="ARBA00022840"/>
    </source>
</evidence>
<evidence type="ECO:0000256" key="1">
    <source>
        <dbReference type="ARBA" id="ARBA00005417"/>
    </source>
</evidence>
<reference evidence="6" key="1">
    <citation type="submission" date="2020-05" db="EMBL/GenBank/DDBJ databases">
        <authorList>
            <person name="Chiriac C."/>
            <person name="Salcher M."/>
            <person name="Ghai R."/>
            <person name="Kavagutti S V."/>
        </authorList>
    </citation>
    <scope>NUCLEOTIDE SEQUENCE</scope>
</reference>
<dbReference type="InterPro" id="IPR050683">
    <property type="entry name" value="Bact_Polysacc_Export_ATP-bd"/>
</dbReference>
<dbReference type="PROSITE" id="PS50893">
    <property type="entry name" value="ABC_TRANSPORTER_2"/>
    <property type="match status" value="1"/>
</dbReference>
<evidence type="ECO:0000259" key="5">
    <source>
        <dbReference type="PROSITE" id="PS50893"/>
    </source>
</evidence>
<dbReference type="SMART" id="SM00382">
    <property type="entry name" value="AAA"/>
    <property type="match status" value="1"/>
</dbReference>
<dbReference type="InterPro" id="IPR003439">
    <property type="entry name" value="ABC_transporter-like_ATP-bd"/>
</dbReference>
<evidence type="ECO:0000256" key="3">
    <source>
        <dbReference type="ARBA" id="ARBA00022741"/>
    </source>
</evidence>
<keyword evidence="3" id="KW-0547">Nucleotide-binding</keyword>
<dbReference type="GO" id="GO:0016020">
    <property type="term" value="C:membrane"/>
    <property type="evidence" value="ECO:0007669"/>
    <property type="project" value="InterPro"/>
</dbReference>
<sequence>MSEPVISAENLGIRFHRNRRRHRQVRETLFKGKTGTPPGDFWAVNNVNFEIQPGEAVGLIGANGSGKSTLLKLVAGVLLPDNGKVTVNGGVAPLIELTGGFVADLTARDNIQITAGLHGLSKKSIQERFDEIVDFAEIEDFVDTPFRHFSSGMKVRLGFAVISQLDEPIMLVDEVLAVGDRRFRDKCYKKLDSMLSEGRTLFMVSHSDGDLRRFCNRGLYMNKGDLKLDAPLEEALAAYHADSDAPRG</sequence>
<dbReference type="GO" id="GO:0016887">
    <property type="term" value="F:ATP hydrolysis activity"/>
    <property type="evidence" value="ECO:0007669"/>
    <property type="project" value="InterPro"/>
</dbReference>
<keyword evidence="4" id="KW-0067">ATP-binding</keyword>
<dbReference type="PANTHER" id="PTHR46743:SF2">
    <property type="entry name" value="TEICHOIC ACIDS EXPORT ATP-BINDING PROTEIN TAGH"/>
    <property type="match status" value="1"/>
</dbReference>
<evidence type="ECO:0000313" key="6">
    <source>
        <dbReference type="EMBL" id="CAB4621531.1"/>
    </source>
</evidence>
<dbReference type="Gene3D" id="3.40.50.300">
    <property type="entry name" value="P-loop containing nucleotide triphosphate hydrolases"/>
    <property type="match status" value="1"/>
</dbReference>
<keyword evidence="2" id="KW-0813">Transport</keyword>
<dbReference type="Pfam" id="PF00005">
    <property type="entry name" value="ABC_tran"/>
    <property type="match status" value="1"/>
</dbReference>
<organism evidence="6">
    <name type="scientific">freshwater metagenome</name>
    <dbReference type="NCBI Taxonomy" id="449393"/>
    <lineage>
        <taxon>unclassified sequences</taxon>
        <taxon>metagenomes</taxon>
        <taxon>ecological metagenomes</taxon>
    </lineage>
</organism>
<dbReference type="PANTHER" id="PTHR46743">
    <property type="entry name" value="TEICHOIC ACIDS EXPORT ATP-BINDING PROTEIN TAGH"/>
    <property type="match status" value="1"/>
</dbReference>
<evidence type="ECO:0000256" key="2">
    <source>
        <dbReference type="ARBA" id="ARBA00022448"/>
    </source>
</evidence>
<dbReference type="GO" id="GO:0140359">
    <property type="term" value="F:ABC-type transporter activity"/>
    <property type="evidence" value="ECO:0007669"/>
    <property type="project" value="InterPro"/>
</dbReference>
<dbReference type="GO" id="GO:0005524">
    <property type="term" value="F:ATP binding"/>
    <property type="evidence" value="ECO:0007669"/>
    <property type="project" value="UniProtKB-KW"/>
</dbReference>
<dbReference type="SUPFAM" id="SSF52540">
    <property type="entry name" value="P-loop containing nucleoside triphosphate hydrolases"/>
    <property type="match status" value="1"/>
</dbReference>
<gene>
    <name evidence="6" type="ORF">UFOPK1939_00598</name>
</gene>
<dbReference type="InterPro" id="IPR027417">
    <property type="entry name" value="P-loop_NTPase"/>
</dbReference>
<protein>
    <submittedName>
        <fullName evidence="6">Unannotated protein</fullName>
    </submittedName>
</protein>
<dbReference type="AlphaFoldDB" id="A0A6J6I4X8"/>
<dbReference type="InterPro" id="IPR017871">
    <property type="entry name" value="ABC_transporter-like_CS"/>
</dbReference>
<proteinExistence type="inferred from homology"/>
<comment type="similarity">
    <text evidence="1">Belongs to the ABC transporter superfamily.</text>
</comment>
<dbReference type="EMBL" id="CAEZVF010000074">
    <property type="protein sequence ID" value="CAB4621531.1"/>
    <property type="molecule type" value="Genomic_DNA"/>
</dbReference>
<dbReference type="InterPro" id="IPR015860">
    <property type="entry name" value="ABC_transpr_TagH-like"/>
</dbReference>
<name>A0A6J6I4X8_9ZZZZ</name>